<organism evidence="1 2">
    <name type="scientific">Tulasnella calospora MUT 4182</name>
    <dbReference type="NCBI Taxonomy" id="1051891"/>
    <lineage>
        <taxon>Eukaryota</taxon>
        <taxon>Fungi</taxon>
        <taxon>Dikarya</taxon>
        <taxon>Basidiomycota</taxon>
        <taxon>Agaricomycotina</taxon>
        <taxon>Agaricomycetes</taxon>
        <taxon>Cantharellales</taxon>
        <taxon>Tulasnellaceae</taxon>
        <taxon>Tulasnella</taxon>
    </lineage>
</organism>
<sequence>MHSNSPLRTTRPYTARRGTACLATDWAVRRGDGAWVGRWSGVSQVQSSTVRHERHSRSSKF</sequence>
<dbReference type="HOGENOM" id="CLU_2929236_0_0_1"/>
<gene>
    <name evidence="1" type="ORF">M407DRAFT_247128</name>
</gene>
<dbReference type="EMBL" id="KN823744">
    <property type="protein sequence ID" value="KIO15936.1"/>
    <property type="molecule type" value="Genomic_DNA"/>
</dbReference>
<evidence type="ECO:0000313" key="1">
    <source>
        <dbReference type="EMBL" id="KIO15936.1"/>
    </source>
</evidence>
<reference evidence="2" key="2">
    <citation type="submission" date="2015-01" db="EMBL/GenBank/DDBJ databases">
        <title>Evolutionary Origins and Diversification of the Mycorrhizal Mutualists.</title>
        <authorList>
            <consortium name="DOE Joint Genome Institute"/>
            <consortium name="Mycorrhizal Genomics Consortium"/>
            <person name="Kohler A."/>
            <person name="Kuo A."/>
            <person name="Nagy L.G."/>
            <person name="Floudas D."/>
            <person name="Copeland A."/>
            <person name="Barry K.W."/>
            <person name="Cichocki N."/>
            <person name="Veneault-Fourrey C."/>
            <person name="LaButti K."/>
            <person name="Lindquist E.A."/>
            <person name="Lipzen A."/>
            <person name="Lundell T."/>
            <person name="Morin E."/>
            <person name="Murat C."/>
            <person name="Riley R."/>
            <person name="Ohm R."/>
            <person name="Sun H."/>
            <person name="Tunlid A."/>
            <person name="Henrissat B."/>
            <person name="Grigoriev I.V."/>
            <person name="Hibbett D.S."/>
            <person name="Martin F."/>
        </authorList>
    </citation>
    <scope>NUCLEOTIDE SEQUENCE [LARGE SCALE GENOMIC DNA]</scope>
    <source>
        <strain evidence="2">MUT 4182</strain>
    </source>
</reference>
<accession>A0A0C3Q0N3</accession>
<keyword evidence="2" id="KW-1185">Reference proteome</keyword>
<reference evidence="1 2" key="1">
    <citation type="submission" date="2014-04" db="EMBL/GenBank/DDBJ databases">
        <authorList>
            <consortium name="DOE Joint Genome Institute"/>
            <person name="Kuo A."/>
            <person name="Girlanda M."/>
            <person name="Perotto S."/>
            <person name="Kohler A."/>
            <person name="Nagy L.G."/>
            <person name="Floudas D."/>
            <person name="Copeland A."/>
            <person name="Barry K.W."/>
            <person name="Cichocki N."/>
            <person name="Veneault-Fourrey C."/>
            <person name="LaButti K."/>
            <person name="Lindquist E.A."/>
            <person name="Lipzen A."/>
            <person name="Lundell T."/>
            <person name="Morin E."/>
            <person name="Murat C."/>
            <person name="Sun H."/>
            <person name="Tunlid A."/>
            <person name="Henrissat B."/>
            <person name="Grigoriev I.V."/>
            <person name="Hibbett D.S."/>
            <person name="Martin F."/>
            <person name="Nordberg H.P."/>
            <person name="Cantor M.N."/>
            <person name="Hua S.X."/>
        </authorList>
    </citation>
    <scope>NUCLEOTIDE SEQUENCE [LARGE SCALE GENOMIC DNA]</scope>
    <source>
        <strain evidence="1 2">MUT 4182</strain>
    </source>
</reference>
<name>A0A0C3Q0N3_9AGAM</name>
<protein>
    <submittedName>
        <fullName evidence="1">Uncharacterized protein</fullName>
    </submittedName>
</protein>
<dbReference type="AlphaFoldDB" id="A0A0C3Q0N3"/>
<feature type="non-terminal residue" evidence="1">
    <location>
        <position position="61"/>
    </location>
</feature>
<proteinExistence type="predicted"/>
<dbReference type="Proteomes" id="UP000054248">
    <property type="component" value="Unassembled WGS sequence"/>
</dbReference>
<evidence type="ECO:0000313" key="2">
    <source>
        <dbReference type="Proteomes" id="UP000054248"/>
    </source>
</evidence>